<comment type="similarity">
    <text evidence="2">Belongs to the SPT4 family.</text>
</comment>
<dbReference type="InterPro" id="IPR009287">
    <property type="entry name" value="Spt4"/>
</dbReference>
<keyword evidence="5" id="KW-0539">Nucleus</keyword>
<dbReference type="Proteomes" id="UP000053780">
    <property type="component" value="Unassembled WGS sequence"/>
</dbReference>
<dbReference type="GO" id="GO:0003746">
    <property type="term" value="F:translation elongation factor activity"/>
    <property type="evidence" value="ECO:0007669"/>
    <property type="project" value="UniProtKB-KW"/>
</dbReference>
<dbReference type="Gene3D" id="3.30.40.210">
    <property type="match status" value="1"/>
</dbReference>
<accession>T0L673</accession>
<gene>
    <name evidence="8" type="ORF">NAPIS_ORF02252</name>
</gene>
<comment type="subcellular location">
    <subcellularLocation>
        <location evidence="1">Nucleus</location>
    </subcellularLocation>
</comment>
<dbReference type="GO" id="GO:0032044">
    <property type="term" value="C:DSIF complex"/>
    <property type="evidence" value="ECO:0007669"/>
    <property type="project" value="TreeGrafter"/>
</dbReference>
<name>T0L673_9MICR</name>
<evidence type="ECO:0000313" key="9">
    <source>
        <dbReference type="Proteomes" id="UP000053780"/>
    </source>
</evidence>
<protein>
    <recommendedName>
        <fullName evidence="3">Transcription elongation factor SPT4</fullName>
    </recommendedName>
    <alternativeName>
        <fullName evidence="6">Chromatin elongation factor SPT4</fullName>
    </alternativeName>
</protein>
<keyword evidence="4" id="KW-0804">Transcription</keyword>
<dbReference type="SUPFAM" id="SSF63393">
    <property type="entry name" value="RNA polymerase subunits"/>
    <property type="match status" value="1"/>
</dbReference>
<feature type="domain" description="Spt4/RpoE2 zinc finger" evidence="7">
    <location>
        <begin position="13"/>
        <end position="81"/>
    </location>
</feature>
<reference evidence="8 9" key="1">
    <citation type="journal article" date="2013" name="BMC Genomics">
        <title>Genome sequencing and comparative genomics of honey bee microsporidia, Nosema apis reveal novel insights into host-parasite interactions.</title>
        <authorList>
            <person name="Chen Yp."/>
            <person name="Pettis J.S."/>
            <person name="Zhao Y."/>
            <person name="Liu X."/>
            <person name="Tallon L.J."/>
            <person name="Sadzewicz L.D."/>
            <person name="Li R."/>
            <person name="Zheng H."/>
            <person name="Huang S."/>
            <person name="Zhang X."/>
            <person name="Hamilton M.C."/>
            <person name="Pernal S.F."/>
            <person name="Melathopoulos A.P."/>
            <person name="Yan X."/>
            <person name="Evans J.D."/>
        </authorList>
    </citation>
    <scope>NUCLEOTIDE SEQUENCE [LARGE SCALE GENOMIC DNA]</scope>
    <source>
        <strain evidence="8 9">BRL 01</strain>
    </source>
</reference>
<evidence type="ECO:0000256" key="1">
    <source>
        <dbReference type="ARBA" id="ARBA00004123"/>
    </source>
</evidence>
<dbReference type="CDD" id="cd07973">
    <property type="entry name" value="Spt4"/>
    <property type="match status" value="1"/>
</dbReference>
<dbReference type="InterPro" id="IPR022800">
    <property type="entry name" value="Spt4/RpoE2_Znf"/>
</dbReference>
<evidence type="ECO:0000256" key="2">
    <source>
        <dbReference type="ARBA" id="ARBA00010464"/>
    </source>
</evidence>
<dbReference type="Pfam" id="PF06093">
    <property type="entry name" value="Spt4"/>
    <property type="match status" value="1"/>
</dbReference>
<evidence type="ECO:0000313" key="8">
    <source>
        <dbReference type="EMBL" id="EQB60193.1"/>
    </source>
</evidence>
<dbReference type="GO" id="GO:0140673">
    <property type="term" value="P:transcription elongation-coupled chromatin remodeling"/>
    <property type="evidence" value="ECO:0007669"/>
    <property type="project" value="InterPro"/>
</dbReference>
<dbReference type="InterPro" id="IPR038510">
    <property type="entry name" value="Spt4_sf"/>
</dbReference>
<dbReference type="GO" id="GO:0008270">
    <property type="term" value="F:zinc ion binding"/>
    <property type="evidence" value="ECO:0007669"/>
    <property type="project" value="InterPro"/>
</dbReference>
<proteinExistence type="inferred from homology"/>
<dbReference type="EMBL" id="KE647317">
    <property type="protein sequence ID" value="EQB60193.1"/>
    <property type="molecule type" value="Genomic_DNA"/>
</dbReference>
<dbReference type="OrthoDB" id="248751at2759"/>
<evidence type="ECO:0000256" key="3">
    <source>
        <dbReference type="ARBA" id="ARBA00020182"/>
    </source>
</evidence>
<keyword evidence="9" id="KW-1185">Reference proteome</keyword>
<evidence type="ECO:0000256" key="6">
    <source>
        <dbReference type="ARBA" id="ARBA00029869"/>
    </source>
</evidence>
<dbReference type="AlphaFoldDB" id="T0L673"/>
<dbReference type="SMART" id="SM01389">
    <property type="entry name" value="Spt4"/>
    <property type="match status" value="1"/>
</dbReference>
<dbReference type="PANTHER" id="PTHR12882:SF1">
    <property type="entry name" value="TRANSCRIPTION ELONGATION FACTOR SPT4"/>
    <property type="match status" value="1"/>
</dbReference>
<dbReference type="VEuPathDB" id="MicrosporidiaDB:NAPIS_ORF02252"/>
<organism evidence="8 9">
    <name type="scientific">Vairimorpha apis BRL 01</name>
    <dbReference type="NCBI Taxonomy" id="1037528"/>
    <lineage>
        <taxon>Eukaryota</taxon>
        <taxon>Fungi</taxon>
        <taxon>Fungi incertae sedis</taxon>
        <taxon>Microsporidia</taxon>
        <taxon>Nosematidae</taxon>
        <taxon>Vairimorpha</taxon>
    </lineage>
</organism>
<dbReference type="GO" id="GO:0006355">
    <property type="term" value="P:regulation of DNA-templated transcription"/>
    <property type="evidence" value="ECO:0007669"/>
    <property type="project" value="InterPro"/>
</dbReference>
<sequence>MSFEFPLSFSTKLKCCKLCSKISSQLKSKGCDNCTTVSKDSNIVSNKFKGMIGLVEPDKSWVAKWQRINGLKKGLYALTVAGDVDEEVIVEYEKSGRVYLNRKESFKLE</sequence>
<evidence type="ECO:0000256" key="5">
    <source>
        <dbReference type="ARBA" id="ARBA00023242"/>
    </source>
</evidence>
<dbReference type="HOGENOM" id="CLU_138052_2_0_1"/>
<keyword evidence="8" id="KW-0251">Elongation factor</keyword>
<evidence type="ECO:0000259" key="7">
    <source>
        <dbReference type="SMART" id="SM01389"/>
    </source>
</evidence>
<dbReference type="InterPro" id="IPR029040">
    <property type="entry name" value="RPABC4/Spt4"/>
</dbReference>
<evidence type="ECO:0000256" key="4">
    <source>
        <dbReference type="ARBA" id="ARBA00023163"/>
    </source>
</evidence>
<dbReference type="PANTHER" id="PTHR12882">
    <property type="entry name" value="SUPPRESSOR OF TY 4"/>
    <property type="match status" value="1"/>
</dbReference>
<keyword evidence="8" id="KW-0648">Protein biosynthesis</keyword>
<dbReference type="GO" id="GO:0000993">
    <property type="term" value="F:RNA polymerase II complex binding"/>
    <property type="evidence" value="ECO:0007669"/>
    <property type="project" value="TreeGrafter"/>
</dbReference>